<feature type="compositionally biased region" description="Polar residues" evidence="1">
    <location>
        <begin position="493"/>
        <end position="506"/>
    </location>
</feature>
<dbReference type="AlphaFoldDB" id="L0RU79"/>
<evidence type="ECO:0000313" key="2">
    <source>
        <dbReference type="EMBL" id="CCP23754.1"/>
    </source>
</evidence>
<name>L0RU79_MYCC1</name>
<feature type="compositionally biased region" description="Basic and acidic residues" evidence="1">
    <location>
        <begin position="771"/>
        <end position="783"/>
    </location>
</feature>
<feature type="region of interest" description="Disordered" evidence="1">
    <location>
        <begin position="1"/>
        <end position="68"/>
    </location>
</feature>
<feature type="compositionally biased region" description="Basic and acidic residues" evidence="1">
    <location>
        <begin position="58"/>
        <end position="67"/>
    </location>
</feature>
<dbReference type="KEGG" id="mcy:MCYN_0022"/>
<reference evidence="3" key="1">
    <citation type="journal article" date="2013" name="Genome Announc.">
        <title>Complete genome sequence of Mycoplasma cynos strain C142.</title>
        <authorList>
            <person name="Walker C.A."/>
            <person name="Mannering S.A."/>
            <person name="Shields S."/>
            <person name="Blake D.P."/>
            <person name="Brownlie J."/>
        </authorList>
    </citation>
    <scope>NUCLEOTIDE SEQUENCE [LARGE SCALE GENOMIC DNA]</scope>
    <source>
        <strain evidence="3">C142</strain>
    </source>
</reference>
<feature type="compositionally biased region" description="Polar residues" evidence="1">
    <location>
        <begin position="14"/>
        <end position="31"/>
    </location>
</feature>
<feature type="compositionally biased region" description="Basic and acidic residues" evidence="1">
    <location>
        <begin position="538"/>
        <end position="547"/>
    </location>
</feature>
<dbReference type="EMBL" id="HF559394">
    <property type="protein sequence ID" value="CCP23754.1"/>
    <property type="molecule type" value="Genomic_DNA"/>
</dbReference>
<gene>
    <name evidence="2" type="primary">MCYN0022</name>
    <name evidence="2" type="ordered locus">MCYN_0022</name>
</gene>
<feature type="compositionally biased region" description="Low complexity" evidence="1">
    <location>
        <begin position="43"/>
        <end position="54"/>
    </location>
</feature>
<keyword evidence="3" id="KW-1185">Reference proteome</keyword>
<dbReference type="PATRIC" id="fig|1246955.3.peg.20"/>
<dbReference type="GeneID" id="74931663"/>
<organism evidence="2 3">
    <name type="scientific">Mycoplasmopsis cynos (strain C142)</name>
    <name type="common">Mycoplasma cynos</name>
    <dbReference type="NCBI Taxonomy" id="1246955"/>
    <lineage>
        <taxon>Bacteria</taxon>
        <taxon>Bacillati</taxon>
        <taxon>Mycoplasmatota</taxon>
        <taxon>Mycoplasmoidales</taxon>
        <taxon>Metamycoplasmataceae</taxon>
        <taxon>Mycoplasmopsis</taxon>
    </lineage>
</organism>
<dbReference type="RefSeq" id="WP_015286888.1">
    <property type="nucleotide sequence ID" value="NC_019949.1"/>
</dbReference>
<dbReference type="STRING" id="1246955.MCYN_0022"/>
<feature type="compositionally biased region" description="Polar residues" evidence="1">
    <location>
        <begin position="516"/>
        <end position="527"/>
    </location>
</feature>
<dbReference type="HOGENOM" id="CLU_306255_0_0_14"/>
<feature type="region of interest" description="Disordered" evidence="1">
    <location>
        <begin position="763"/>
        <end position="790"/>
    </location>
</feature>
<sequence>MIEYKNKKIKKSEPNTNLNSKQKTPQNTEPSVSPGPMKPPTKSNPNDSSDSNSNQIMDKQKTKEERYSQLQKLVQELPFPSKDALAKKTLSNSIPSKDTITEEQFKEKEELFKKLYDLIDKKVKEISELNYPNKDSEANKYFKSELDKADTEDKIAKIIPQGWKDKIKSWNELSNKITERILRESVKTKLNNTYTINDSDKEHGEKHFLIELYNAYLESNFYNAINKMQNLSEEMKKELKTMFLKLNDSINGSVNINEKLNEIEVKLNEAIKANKVDIQLNQKSWGWSWSTDNDKDVSSNKNETNSDNLKSILKKPDNIDQAKYDKALNHISNILPLRNTIATILGLDDLSKLKGSSGDQKDKDWLVGKELLNDSIFKTDKLKETYYNGSHDALHIRQLEKYLFGANGDQENSKEELIKKLVGFIEEDKKNNSKKLEEFKKEILGKAKEFTSTYSKIPINNEVKIKNATEKYLNTYLNAAYVRVELSINTINQEKQNTPKSSIPSDSQKRIDSNKDSSVTPPAQSKPNDNSDSNSNQRMDKQKTKEERYSELLKLVQEIPFPSTDAIAKKTLGDSIPSKDTITEEQLKEKEELFKKLCGLIDKKIKEISELNYPNKDSEANKYFKSELNKADTEEKINKIIPNDWKTKVELWNKLTNKVSIRLRTKVQEILNKTYINNDTDQEHGEKHFLIELYNAYLEANYYHAIDKMQNLDDNKKKIHKDKLHKLNANETINIEEKLKDVDTKLHEAIEANRVDIKKDQGTWGESWSTDDVKNDPSNKENETNSDNLKSILKKPDNIDQAKYDKALNHISNILPLRNTIATILGLDDLDKLKGYSDGQNNQPWLVGKEILKKEVFSDHNLTFTYFNGNHNALHIRQLEKYLFGADGDNNDQKEALINKLVAIIKDDLKTMNSQNLDKFKKEIFDKAKDFSNKYSKVKVEDDKIKNATEKYLNTYLNVAYLRVELS</sequence>
<evidence type="ECO:0000256" key="1">
    <source>
        <dbReference type="SAM" id="MobiDB-lite"/>
    </source>
</evidence>
<protein>
    <submittedName>
        <fullName evidence="2">Uncharacterized protein</fullName>
    </submittedName>
</protein>
<dbReference type="Proteomes" id="UP000010466">
    <property type="component" value="Chromosome"/>
</dbReference>
<accession>L0RU79</accession>
<evidence type="ECO:0000313" key="3">
    <source>
        <dbReference type="Proteomes" id="UP000010466"/>
    </source>
</evidence>
<feature type="region of interest" description="Disordered" evidence="1">
    <location>
        <begin position="493"/>
        <end position="547"/>
    </location>
</feature>
<proteinExistence type="predicted"/>